<dbReference type="SUPFAM" id="SSF82771">
    <property type="entry name" value="GIY-YIG endonuclease"/>
    <property type="match status" value="1"/>
</dbReference>
<dbReference type="NCBIfam" id="TIGR01453">
    <property type="entry name" value="grpIintron_endo"/>
    <property type="match status" value="1"/>
</dbReference>
<evidence type="ECO:0000313" key="2">
    <source>
        <dbReference type="EMBL" id="TCJ01134.1"/>
    </source>
</evidence>
<dbReference type="Gene3D" id="3.40.1440.10">
    <property type="entry name" value="GIY-YIG endonuclease"/>
    <property type="match status" value="1"/>
</dbReference>
<keyword evidence="2" id="KW-0255">Endonuclease</keyword>
<dbReference type="Pfam" id="PF01541">
    <property type="entry name" value="GIY-YIG"/>
    <property type="match status" value="1"/>
</dbReference>
<name>A0A4R1AT83_9BACI</name>
<dbReference type="GO" id="GO:0004519">
    <property type="term" value="F:endonuclease activity"/>
    <property type="evidence" value="ECO:0007669"/>
    <property type="project" value="UniProtKB-KW"/>
</dbReference>
<dbReference type="InterPro" id="IPR035901">
    <property type="entry name" value="GIY-YIG_endonuc_sf"/>
</dbReference>
<dbReference type="AlphaFoldDB" id="A0A4R1AT83"/>
<dbReference type="InterPro" id="IPR006350">
    <property type="entry name" value="Intron_endoG1"/>
</dbReference>
<keyword evidence="3" id="KW-1185">Reference proteome</keyword>
<keyword evidence="2" id="KW-0540">Nuclease</keyword>
<feature type="domain" description="GIY-YIG" evidence="1">
    <location>
        <begin position="7"/>
        <end position="85"/>
    </location>
</feature>
<reference evidence="2 3" key="1">
    <citation type="submission" date="2019-03" db="EMBL/GenBank/DDBJ databases">
        <authorList>
            <person name="Jensen L."/>
            <person name="Storgaard J."/>
            <person name="Sulaj E."/>
            <person name="Schramm A."/>
            <person name="Marshall I.P.G."/>
        </authorList>
    </citation>
    <scope>NUCLEOTIDE SEQUENCE [LARGE SCALE GENOMIC DNA]</scope>
    <source>
        <strain evidence="2 3">2017H2G3</strain>
    </source>
</reference>
<sequence>MKVVKRGISGVYKITNLHNGKFYVGASVDIDMRYTTHMGRDARKYKDHPFYIDIMKYGKENFKIEILEECDRSKLLEREQYYYDK</sequence>
<accession>A0A4R1AT83</accession>
<dbReference type="PROSITE" id="PS50164">
    <property type="entry name" value="GIY_YIG"/>
    <property type="match status" value="1"/>
</dbReference>
<evidence type="ECO:0000259" key="1">
    <source>
        <dbReference type="PROSITE" id="PS50164"/>
    </source>
</evidence>
<evidence type="ECO:0000313" key="3">
    <source>
        <dbReference type="Proteomes" id="UP000293846"/>
    </source>
</evidence>
<dbReference type="SMART" id="SM00465">
    <property type="entry name" value="GIYc"/>
    <property type="match status" value="1"/>
</dbReference>
<proteinExistence type="predicted"/>
<dbReference type="InterPro" id="IPR000305">
    <property type="entry name" value="GIY-YIG_endonuc"/>
</dbReference>
<comment type="caution">
    <text evidence="2">The sequence shown here is derived from an EMBL/GenBank/DDBJ whole genome shotgun (WGS) entry which is preliminary data.</text>
</comment>
<feature type="non-terminal residue" evidence="2">
    <location>
        <position position="85"/>
    </location>
</feature>
<keyword evidence="2" id="KW-0378">Hydrolase</keyword>
<gene>
    <name evidence="2" type="ORF">E0Y62_25470</name>
</gene>
<organism evidence="2 3">
    <name type="scientific">Cytobacillus praedii</name>
    <dbReference type="NCBI Taxonomy" id="1742358"/>
    <lineage>
        <taxon>Bacteria</taxon>
        <taxon>Bacillati</taxon>
        <taxon>Bacillota</taxon>
        <taxon>Bacilli</taxon>
        <taxon>Bacillales</taxon>
        <taxon>Bacillaceae</taxon>
        <taxon>Cytobacillus</taxon>
    </lineage>
</organism>
<dbReference type="EMBL" id="SJTH01000079">
    <property type="protein sequence ID" value="TCJ01134.1"/>
    <property type="molecule type" value="Genomic_DNA"/>
</dbReference>
<dbReference type="Proteomes" id="UP000293846">
    <property type="component" value="Unassembled WGS sequence"/>
</dbReference>
<protein>
    <submittedName>
        <fullName evidence="2">Endonuclease</fullName>
    </submittedName>
</protein>